<organism evidence="2 3">
    <name type="scientific">Sporormia fimetaria CBS 119925</name>
    <dbReference type="NCBI Taxonomy" id="1340428"/>
    <lineage>
        <taxon>Eukaryota</taxon>
        <taxon>Fungi</taxon>
        <taxon>Dikarya</taxon>
        <taxon>Ascomycota</taxon>
        <taxon>Pezizomycotina</taxon>
        <taxon>Dothideomycetes</taxon>
        <taxon>Pleosporomycetidae</taxon>
        <taxon>Pleosporales</taxon>
        <taxon>Sporormiaceae</taxon>
        <taxon>Sporormia</taxon>
    </lineage>
</organism>
<evidence type="ECO:0000313" key="3">
    <source>
        <dbReference type="Proteomes" id="UP000799440"/>
    </source>
</evidence>
<evidence type="ECO:0000259" key="1">
    <source>
        <dbReference type="Pfam" id="PF06985"/>
    </source>
</evidence>
<name>A0A6A6V1A5_9PLEO</name>
<dbReference type="PANTHER" id="PTHR33112">
    <property type="entry name" value="DOMAIN PROTEIN, PUTATIVE-RELATED"/>
    <property type="match status" value="1"/>
</dbReference>
<keyword evidence="3" id="KW-1185">Reference proteome</keyword>
<dbReference type="Pfam" id="PF06985">
    <property type="entry name" value="HET"/>
    <property type="match status" value="1"/>
</dbReference>
<sequence>MSIELLARNEENNPNRATKNEPSHQLHNSFLEFEQAATGGCDFCGLVLECFQRTPLTRRKGDLWPRNQTVAKGEPGTMYDMAKVYNLPDKIRLESSHELYHKTIEATCVWDLLPVRTAPTDMIPLLELTISAHESRQPTLGKFRIGRLPIETDLGSARTHAVARKWLSECQRSHDKCSSSRLPLLPRRVIDVGTSSQRSRLVMYQNKRAPYVALSHCWGGNIPTKLVRETLIPFGRELPPLPANFEDAITITRELGICYLWIDCLCIIKDSLEDWSVESAKMGELYRSSTVTLFALSSKASTNRIPKSTPCPTYSFGSALIRVFDDERNTDTVRVKHNTQDNDRDLRSAETASTLTKRGWVMQETILAHHQLCYSTSQIFWTCPEKFRAMNGICAPVLSHEVWPVTMRVLHEKRLRHDSIDEIEKKAFLLEYYELVRAYSHRNLTFAADLLPAFTGITVILDVVIPGKYLAGLWSEDLHRGLFWATSEATQPLQYYRGPSWSWVASKLPDPTTFDLKLLNHDITPRRSGNFFGEIKAASLTVEAFTMPISSSAE</sequence>
<feature type="domain" description="Heterokaryon incompatibility" evidence="1">
    <location>
        <begin position="211"/>
        <end position="364"/>
    </location>
</feature>
<proteinExistence type="predicted"/>
<dbReference type="OrthoDB" id="3486565at2759"/>
<gene>
    <name evidence="2" type="ORF">M011DRAFT_430589</name>
</gene>
<evidence type="ECO:0000313" key="2">
    <source>
        <dbReference type="EMBL" id="KAF2743803.1"/>
    </source>
</evidence>
<reference evidence="2" key="1">
    <citation type="journal article" date="2020" name="Stud. Mycol.">
        <title>101 Dothideomycetes genomes: a test case for predicting lifestyles and emergence of pathogens.</title>
        <authorList>
            <person name="Haridas S."/>
            <person name="Albert R."/>
            <person name="Binder M."/>
            <person name="Bloem J."/>
            <person name="Labutti K."/>
            <person name="Salamov A."/>
            <person name="Andreopoulos B."/>
            <person name="Baker S."/>
            <person name="Barry K."/>
            <person name="Bills G."/>
            <person name="Bluhm B."/>
            <person name="Cannon C."/>
            <person name="Castanera R."/>
            <person name="Culley D."/>
            <person name="Daum C."/>
            <person name="Ezra D."/>
            <person name="Gonzalez J."/>
            <person name="Henrissat B."/>
            <person name="Kuo A."/>
            <person name="Liang C."/>
            <person name="Lipzen A."/>
            <person name="Lutzoni F."/>
            <person name="Magnuson J."/>
            <person name="Mondo S."/>
            <person name="Nolan M."/>
            <person name="Ohm R."/>
            <person name="Pangilinan J."/>
            <person name="Park H.-J."/>
            <person name="Ramirez L."/>
            <person name="Alfaro M."/>
            <person name="Sun H."/>
            <person name="Tritt A."/>
            <person name="Yoshinaga Y."/>
            <person name="Zwiers L.-H."/>
            <person name="Turgeon B."/>
            <person name="Goodwin S."/>
            <person name="Spatafora J."/>
            <person name="Crous P."/>
            <person name="Grigoriev I."/>
        </authorList>
    </citation>
    <scope>NUCLEOTIDE SEQUENCE</scope>
    <source>
        <strain evidence="2">CBS 119925</strain>
    </source>
</reference>
<dbReference type="AlphaFoldDB" id="A0A6A6V1A5"/>
<accession>A0A6A6V1A5</accession>
<feature type="non-terminal residue" evidence="2">
    <location>
        <position position="554"/>
    </location>
</feature>
<dbReference type="InterPro" id="IPR010730">
    <property type="entry name" value="HET"/>
</dbReference>
<dbReference type="EMBL" id="MU006594">
    <property type="protein sequence ID" value="KAF2743803.1"/>
    <property type="molecule type" value="Genomic_DNA"/>
</dbReference>
<protein>
    <submittedName>
        <fullName evidence="2">HET-domain-containing protein</fullName>
    </submittedName>
</protein>
<dbReference type="Proteomes" id="UP000799440">
    <property type="component" value="Unassembled WGS sequence"/>
</dbReference>
<dbReference type="PANTHER" id="PTHR33112:SF16">
    <property type="entry name" value="HETEROKARYON INCOMPATIBILITY DOMAIN-CONTAINING PROTEIN"/>
    <property type="match status" value="1"/>
</dbReference>